<evidence type="ECO:0000313" key="3">
    <source>
        <dbReference type="Proteomes" id="UP000479000"/>
    </source>
</evidence>
<accession>A0A6H5HDG0</accession>
<keyword evidence="3" id="KW-1185">Reference proteome</keyword>
<dbReference type="Proteomes" id="UP000479000">
    <property type="component" value="Unassembled WGS sequence"/>
</dbReference>
<sequence>MGLEDSERSWEAGGQRDRMALTRCPEWSAGTFEALVVNMANWKMSRVHPRHKYSRSTSVRPTRVRPVRTSTPRNIRK</sequence>
<protein>
    <submittedName>
        <fullName evidence="2">Uncharacterized protein</fullName>
    </submittedName>
</protein>
<evidence type="ECO:0000313" key="2">
    <source>
        <dbReference type="EMBL" id="CAB0014991.1"/>
    </source>
</evidence>
<organism evidence="2 3">
    <name type="scientific">Nesidiocoris tenuis</name>
    <dbReference type="NCBI Taxonomy" id="355587"/>
    <lineage>
        <taxon>Eukaryota</taxon>
        <taxon>Metazoa</taxon>
        <taxon>Ecdysozoa</taxon>
        <taxon>Arthropoda</taxon>
        <taxon>Hexapoda</taxon>
        <taxon>Insecta</taxon>
        <taxon>Pterygota</taxon>
        <taxon>Neoptera</taxon>
        <taxon>Paraneoptera</taxon>
        <taxon>Hemiptera</taxon>
        <taxon>Heteroptera</taxon>
        <taxon>Panheteroptera</taxon>
        <taxon>Cimicomorpha</taxon>
        <taxon>Miridae</taxon>
        <taxon>Dicyphina</taxon>
        <taxon>Nesidiocoris</taxon>
    </lineage>
</organism>
<feature type="compositionally biased region" description="Low complexity" evidence="1">
    <location>
        <begin position="67"/>
        <end position="77"/>
    </location>
</feature>
<evidence type="ECO:0000256" key="1">
    <source>
        <dbReference type="SAM" id="MobiDB-lite"/>
    </source>
</evidence>
<feature type="region of interest" description="Disordered" evidence="1">
    <location>
        <begin position="46"/>
        <end position="77"/>
    </location>
</feature>
<name>A0A6H5HDG0_9HEMI</name>
<dbReference type="AlphaFoldDB" id="A0A6H5HDG0"/>
<reference evidence="2 3" key="1">
    <citation type="submission" date="2020-02" db="EMBL/GenBank/DDBJ databases">
        <authorList>
            <person name="Ferguson B K."/>
        </authorList>
    </citation>
    <scope>NUCLEOTIDE SEQUENCE [LARGE SCALE GENOMIC DNA]</scope>
</reference>
<proteinExistence type="predicted"/>
<dbReference type="EMBL" id="CADCXU010028260">
    <property type="protein sequence ID" value="CAB0014991.1"/>
    <property type="molecule type" value="Genomic_DNA"/>
</dbReference>
<gene>
    <name evidence="2" type="ORF">NTEN_LOCUS19389</name>
</gene>